<dbReference type="RefSeq" id="WP_190560611.1">
    <property type="nucleotide sequence ID" value="NZ_JACJQU010000006.1"/>
</dbReference>
<sequence>MNIYIRSRGFSQDHGYSWLPEMPNIIRDNQVYQLIQSEVFSLVIGRYSNKLLLLITGIEASERADFRDRKIRNSVAWIGDDSEDNEQKIRVIAAAALRDELRETLRSEIDQAVIFDDEQGFKVEGDISKLSVEEVINIRDFPGNINYKIGKNCKKLRDELAYELEEKSLPKGLGFNNLPLVIVTGIQNQQTLTNCGVWRGLSNSIQSEVWTEYKKSPNSLETLPEKDLIIPTNKNLRLFIIFLVLSAIFIILLLFLFQSQPK</sequence>
<accession>A0A926WGU3</accession>
<evidence type="ECO:0000313" key="2">
    <source>
        <dbReference type="EMBL" id="MBD2294330.1"/>
    </source>
</evidence>
<keyword evidence="1" id="KW-0472">Membrane</keyword>
<keyword evidence="1" id="KW-1133">Transmembrane helix</keyword>
<reference evidence="3" key="1">
    <citation type="journal article" date="2020" name="ISME J.">
        <title>Comparative genomics reveals insights into cyanobacterial evolution and habitat adaptation.</title>
        <authorList>
            <person name="Chen M.Y."/>
            <person name="Teng W.K."/>
            <person name="Zhao L."/>
            <person name="Hu C.X."/>
            <person name="Zhou Y.K."/>
            <person name="Han B.P."/>
            <person name="Song L.R."/>
            <person name="Shu W.S."/>
        </authorList>
    </citation>
    <scope>NUCLEOTIDE SEQUENCE [LARGE SCALE GENOMIC DNA]</scope>
    <source>
        <strain evidence="3">FACHB-251</strain>
    </source>
</reference>
<keyword evidence="3" id="KW-1185">Reference proteome</keyword>
<protein>
    <submittedName>
        <fullName evidence="2">Uncharacterized protein</fullName>
    </submittedName>
</protein>
<evidence type="ECO:0000256" key="1">
    <source>
        <dbReference type="SAM" id="Phobius"/>
    </source>
</evidence>
<dbReference type="EMBL" id="JACJQU010000006">
    <property type="protein sequence ID" value="MBD2294330.1"/>
    <property type="molecule type" value="Genomic_DNA"/>
</dbReference>
<name>A0A926WGU3_9NOST</name>
<gene>
    <name evidence="2" type="ORF">H6G06_12745</name>
</gene>
<comment type="caution">
    <text evidence="2">The sequence shown here is derived from an EMBL/GenBank/DDBJ whole genome shotgun (WGS) entry which is preliminary data.</text>
</comment>
<evidence type="ECO:0000313" key="3">
    <source>
        <dbReference type="Proteomes" id="UP000662185"/>
    </source>
</evidence>
<feature type="transmembrane region" description="Helical" evidence="1">
    <location>
        <begin position="236"/>
        <end position="257"/>
    </location>
</feature>
<dbReference type="AlphaFoldDB" id="A0A926WGU3"/>
<dbReference type="Proteomes" id="UP000662185">
    <property type="component" value="Unassembled WGS sequence"/>
</dbReference>
<organism evidence="2 3">
    <name type="scientific">Anabaena sphaerica FACHB-251</name>
    <dbReference type="NCBI Taxonomy" id="2692883"/>
    <lineage>
        <taxon>Bacteria</taxon>
        <taxon>Bacillati</taxon>
        <taxon>Cyanobacteriota</taxon>
        <taxon>Cyanophyceae</taxon>
        <taxon>Nostocales</taxon>
        <taxon>Nostocaceae</taxon>
        <taxon>Anabaena</taxon>
    </lineage>
</organism>
<keyword evidence="1" id="KW-0812">Transmembrane</keyword>
<proteinExistence type="predicted"/>